<dbReference type="GO" id="GO:0006633">
    <property type="term" value="P:fatty acid biosynthetic process"/>
    <property type="evidence" value="ECO:0007669"/>
    <property type="project" value="InterPro"/>
</dbReference>
<gene>
    <name evidence="8" type="ORF">GA0070618_5881</name>
</gene>
<dbReference type="SUPFAM" id="SSF52151">
    <property type="entry name" value="FabD/lysophospholipase-like"/>
    <property type="match status" value="1"/>
</dbReference>
<dbReference type="GO" id="GO:0004312">
    <property type="term" value="F:fatty acid synthase activity"/>
    <property type="evidence" value="ECO:0007669"/>
    <property type="project" value="TreeGrafter"/>
</dbReference>
<dbReference type="Gene3D" id="3.40.366.10">
    <property type="entry name" value="Malonyl-Coenzyme A Acyl Carrier Protein, domain 2"/>
    <property type="match status" value="1"/>
</dbReference>
<dbReference type="Gene3D" id="3.40.47.10">
    <property type="match status" value="2"/>
</dbReference>
<dbReference type="InterPro" id="IPR016039">
    <property type="entry name" value="Thiolase-like"/>
</dbReference>
<dbReference type="SMART" id="SM01294">
    <property type="entry name" value="PKS_PP_betabranch"/>
    <property type="match status" value="2"/>
</dbReference>
<evidence type="ECO:0000259" key="6">
    <source>
        <dbReference type="PROSITE" id="PS50075"/>
    </source>
</evidence>
<dbReference type="InterPro" id="IPR020806">
    <property type="entry name" value="PKS_PP-bd"/>
</dbReference>
<proteinExistence type="predicted"/>
<dbReference type="PROSITE" id="PS50075">
    <property type="entry name" value="CARRIER"/>
    <property type="match status" value="2"/>
</dbReference>
<dbReference type="CDD" id="cd08955">
    <property type="entry name" value="KR_2_FAS_SDR_x"/>
    <property type="match status" value="1"/>
</dbReference>
<dbReference type="GO" id="GO:0005737">
    <property type="term" value="C:cytoplasm"/>
    <property type="evidence" value="ECO:0007669"/>
    <property type="project" value="TreeGrafter"/>
</dbReference>
<dbReference type="EMBL" id="LT607413">
    <property type="protein sequence ID" value="SCF37234.1"/>
    <property type="molecule type" value="Genomic_DNA"/>
</dbReference>
<evidence type="ECO:0000256" key="5">
    <source>
        <dbReference type="SAM" id="MobiDB-lite"/>
    </source>
</evidence>
<dbReference type="PANTHER" id="PTHR43775:SF51">
    <property type="entry name" value="INACTIVE PHENOLPHTHIOCEROL SYNTHESIS POLYKETIDE SYNTHASE TYPE I PKS1-RELATED"/>
    <property type="match status" value="1"/>
</dbReference>
<evidence type="ECO:0000256" key="2">
    <source>
        <dbReference type="ARBA" id="ARBA00022553"/>
    </source>
</evidence>
<accession>A0A1C4ZWV3</accession>
<evidence type="ECO:0000313" key="8">
    <source>
        <dbReference type="EMBL" id="SCF37234.1"/>
    </source>
</evidence>
<dbReference type="GO" id="GO:0004315">
    <property type="term" value="F:3-oxoacyl-[acyl-carrier-protein] synthase activity"/>
    <property type="evidence" value="ECO:0007669"/>
    <property type="project" value="InterPro"/>
</dbReference>
<dbReference type="InterPro" id="IPR009081">
    <property type="entry name" value="PP-bd_ACP"/>
</dbReference>
<dbReference type="SMART" id="SM00823">
    <property type="entry name" value="PKS_PP"/>
    <property type="match status" value="2"/>
</dbReference>
<dbReference type="SMART" id="SM00825">
    <property type="entry name" value="PKS_KS"/>
    <property type="match status" value="2"/>
</dbReference>
<feature type="domain" description="Carrier" evidence="6">
    <location>
        <begin position="657"/>
        <end position="734"/>
    </location>
</feature>
<dbReference type="CDD" id="cd00833">
    <property type="entry name" value="PKS"/>
    <property type="match status" value="2"/>
</dbReference>
<dbReference type="Proteomes" id="UP000198253">
    <property type="component" value="Chromosome I"/>
</dbReference>
<dbReference type="RefSeq" id="WP_088984496.1">
    <property type="nucleotide sequence ID" value="NZ_LT607413.1"/>
</dbReference>
<dbReference type="InterPro" id="IPR016035">
    <property type="entry name" value="Acyl_Trfase/lysoPLipase"/>
</dbReference>
<dbReference type="Gene3D" id="1.10.1200.10">
    <property type="entry name" value="ACP-like"/>
    <property type="match status" value="2"/>
</dbReference>
<dbReference type="FunFam" id="3.40.47.10:FF:000019">
    <property type="entry name" value="Polyketide synthase type I"/>
    <property type="match status" value="2"/>
</dbReference>
<feature type="domain" description="Carrier" evidence="6">
    <location>
        <begin position="2205"/>
        <end position="2282"/>
    </location>
</feature>
<dbReference type="InterPro" id="IPR016036">
    <property type="entry name" value="Malonyl_transacylase_ACP-bd"/>
</dbReference>
<dbReference type="Pfam" id="PF02801">
    <property type="entry name" value="Ketoacyl-synt_C"/>
    <property type="match status" value="2"/>
</dbReference>
<dbReference type="Pfam" id="PF22621">
    <property type="entry name" value="CurL-like_PKS_C"/>
    <property type="match status" value="1"/>
</dbReference>
<dbReference type="PROSITE" id="PS52004">
    <property type="entry name" value="KS3_2"/>
    <property type="match status" value="2"/>
</dbReference>
<dbReference type="InterPro" id="IPR032821">
    <property type="entry name" value="PKS_assoc"/>
</dbReference>
<dbReference type="InterPro" id="IPR014031">
    <property type="entry name" value="Ketoacyl_synth_C"/>
</dbReference>
<dbReference type="InterPro" id="IPR020841">
    <property type="entry name" value="PKS_Beta-ketoAc_synthase_dom"/>
</dbReference>
<dbReference type="SMART" id="SM00822">
    <property type="entry name" value="PKS_KR"/>
    <property type="match status" value="1"/>
</dbReference>
<keyword evidence="1" id="KW-0596">Phosphopantetheine</keyword>
<dbReference type="SUPFAM" id="SSF53901">
    <property type="entry name" value="Thiolase-like"/>
    <property type="match status" value="2"/>
</dbReference>
<keyword evidence="2" id="KW-0597">Phosphoprotein</keyword>
<dbReference type="InterPro" id="IPR036291">
    <property type="entry name" value="NAD(P)-bd_dom_sf"/>
</dbReference>
<dbReference type="GO" id="GO:0005886">
    <property type="term" value="C:plasma membrane"/>
    <property type="evidence" value="ECO:0007669"/>
    <property type="project" value="TreeGrafter"/>
</dbReference>
<dbReference type="SUPFAM" id="SSF51735">
    <property type="entry name" value="NAD(P)-binding Rossmann-fold domains"/>
    <property type="match status" value="2"/>
</dbReference>
<feature type="region of interest" description="Disordered" evidence="5">
    <location>
        <begin position="568"/>
        <end position="609"/>
    </location>
</feature>
<dbReference type="InterPro" id="IPR036736">
    <property type="entry name" value="ACP-like_sf"/>
</dbReference>
<dbReference type="SUPFAM" id="SSF47336">
    <property type="entry name" value="ACP-like"/>
    <property type="match status" value="2"/>
</dbReference>
<dbReference type="InterPro" id="IPR014043">
    <property type="entry name" value="Acyl_transferase_dom"/>
</dbReference>
<sequence length="2331" mass="246176">MAPERSHPSDPTPRSAAEPIAVIGLSCRFPGAGDADAFWRLLVGGEDAITEVPRDRWDADALFDADLAEPGTTNSRWGGFVDGVDRFDPHFFGVSPGEAASMDPQHRLLLEVTWEALERAGVVPGRLAGSATGVYVGIGTDDYAQVAFDDPANLNAYYVTGNALSIAVNRLSYLLDLHGPSLALDTGCSSSLVAVHLACQSLRSGETTVALAGGVNLMLSPKATIGLSQTWMMAADGRCKSFDAAADGYVRGEGCGMVVLKRLADARRDGDPVLAVIRGTAMNQNGRGEALTAPHAGSQEAVVRDALRDAGVTPDQVDLIEAHGVGTPLADVVEATALTSVFGPGRDADRPCALGSVKTNIGHLEMAAGIASLIKVVLTLQHGTIPPHLHLDTVNPQTGLADAPFVLPATPLPWPRADRPRLAGVNSFGLGGVNVHLVVSEPPADVAPVPPAGRSSGPAAVLPSVRPGSVDAGEPGAGGGRLVLPLSARSAAALRALAERYVTLLTGPDAPDFTAVCATAATGRTHFAHRLAVVAPDAPTAADRLTAWLAGTADPDVHHGVVDPAEVVAGDPASSKTGSRGPLHTPDASSQAARYVHGDDPTGLDAGRSPRVVLPTYPFQRKRYWIESRPVDRAERTAQVPELVRLVAGAVPAERRTRLADAVATLVAETLGTEEDSPIDPRQGFFDLGMTSLMAVDLQNRLQRALGDAYRLPLTLVFQYSSVAALTDHLAREVFGLDTPAPARSLPAAPALTADALAALSEDEALSLLRRHLTDADTDLSPVKQALLALGRDTAARPPLGEPIAVVGVGCRFPGGVDSPAAFWDVLTQGVETVGVVPADRWDVDGFFDPDPDAPGKSYTRAGHFLAGVDGFDAGFFGVSPREAVSLDPQQRLLLEVAWEALEHAGQVPDQLAGTRTGVFVGLISNEYMQLQLKLGDPTIIDTYYGTGGIGSAVAGRLSYLLGLHGPSLMVDTACSSSLVSVHLACRSLRSGESDLALAAGVNLMIIPESHIFLSRARALSPDGRCKTFDASADGYGRGEGCGVVVLKRLSDAQRDGDRVLAVIRGSAVNHDGPSSGLTVPNGLAQQELIRAALADAGVAPADVDYVEAHGTGTPLGDPIEVAALGAVLGERRTPDRPLRLGSVKANIGHLEAAAGVAGLIKSVLALRHGHLPPQLNVTTVNPRIALTEIPAEIPVTGTPWPRGDRPRLAGVSSFGMSGTNAHLIVGESPEPFDLADSVVESRRSVHVLPLSARDEAVLRVVAQRYVDLLDSVDAPDLGLVCAAAAVTRSHLPHRLAVVAPDSATAVTRLRGWLAGEEHPSVTHGVAPTGRRPRVGWLFTGQGAQSVGMARVLYESEPVFRAELDRCAELLDGELERPLLEVLFPSDGTDVLGQTGFTQPVLFAVEWALARLWRHWGVEPDVVLGHSVGELVAACVAGVFSLEDGLRLMASRGRLMQALPAGGSMVAVSLSEEKVRPFLENTGLVVAAVNGPVETVIAGPVETLDAIREKFTADGVKTSVLHVSHAFHSPLMAPMLPAFEKVAGSVVFQVPQRTLVSNVTGAVAGEHVASAAYWVEHVLAPVRFADGMRAVVALGCDVVQEVGPHPVLLAAGRQCVDDDSAMSWLPSLRRGRDDWQQLLTAVAGLYAQGVNLDWKAITDGIPSRAVDLPTYPFQRRRYWVDTSRLPQLRGSDDSDWLYQVDWRPQDITATQDESGPGQWLVFADAGGVAGSVVAALRARGDRCHLVHAGDRYAALGDDVWQVAPGQPDHFRQLLGDTGAITGVVHLWSLDHVSAVPEDLAVAHERICASLLHLVQAVAPLDLAVSPRIWVVTSGAQAVAGGPGHGAPYQAPAWGLGTVIGLEHPTLWGGLIDLDPDADDPAAAVVASLRSSAGENQIAWRGGRSHVARVVRAGSAPSDARPTVSADGTHLVTGGLGALGLLVARWLVDRGARHVVLVGRRGPSEAAEETLRALTGQGVRVRVLRGDVGRADDVRAILTEIETSMPPLRSVFHAAGVLDDGVLHQQSWDRFERVLAPKVTGAWHLHQLTRELPLDHFVLFSSIASLLGAPGQGNYAAANAFLDALAHHRHALGLPALSVNWGAWGDSGMAAALTDRDQQRWTARGIGVIPPERGIRTLERIMAWPVPQVGVVPVDWVRYAEQYPLGATRPLLAELVRQEPTADRSPTASAEGPRLRERYAAMPDAKRRTALTEHVTGELARILMLDEASLDPQKGLFDLGLDSLMALEFKNRVQAAFDHEMPTTLLFNYPTVDAVVGYLDTVLFGQRQPEPEGPPPTEPGDDLEALLDNLEQMSDDEIDRLFTNGSTAEGQA</sequence>
<dbReference type="GO" id="GO:0071770">
    <property type="term" value="P:DIM/DIP cell wall layer assembly"/>
    <property type="evidence" value="ECO:0007669"/>
    <property type="project" value="TreeGrafter"/>
</dbReference>
<keyword evidence="3 8" id="KW-0808">Transferase</keyword>
<dbReference type="SUPFAM" id="SSF55048">
    <property type="entry name" value="Probable ACP-binding domain of malonyl-CoA ACP transacylase"/>
    <property type="match status" value="1"/>
</dbReference>
<evidence type="ECO:0000256" key="3">
    <source>
        <dbReference type="ARBA" id="ARBA00022679"/>
    </source>
</evidence>
<dbReference type="Pfam" id="PF00109">
    <property type="entry name" value="ketoacyl-synt"/>
    <property type="match status" value="2"/>
</dbReference>
<dbReference type="Pfam" id="PF08659">
    <property type="entry name" value="KR"/>
    <property type="match status" value="1"/>
</dbReference>
<organism evidence="8 9">
    <name type="scientific">Micromonospora echinospora</name>
    <name type="common">Micromonospora purpurea</name>
    <dbReference type="NCBI Taxonomy" id="1877"/>
    <lineage>
        <taxon>Bacteria</taxon>
        <taxon>Bacillati</taxon>
        <taxon>Actinomycetota</taxon>
        <taxon>Actinomycetes</taxon>
        <taxon>Micromonosporales</taxon>
        <taxon>Micromonosporaceae</taxon>
        <taxon>Micromonospora</taxon>
    </lineage>
</organism>
<dbReference type="InterPro" id="IPR001227">
    <property type="entry name" value="Ac_transferase_dom_sf"/>
</dbReference>
<evidence type="ECO:0000313" key="9">
    <source>
        <dbReference type="Proteomes" id="UP000198253"/>
    </source>
</evidence>
<evidence type="ECO:0000256" key="4">
    <source>
        <dbReference type="ARBA" id="ARBA00023315"/>
    </source>
</evidence>
<dbReference type="InterPro" id="IPR018201">
    <property type="entry name" value="Ketoacyl_synth_AS"/>
</dbReference>
<dbReference type="InterPro" id="IPR014030">
    <property type="entry name" value="Ketoacyl_synth_N"/>
</dbReference>
<dbReference type="InParanoid" id="A0A1C4ZWV3"/>
<reference evidence="9" key="1">
    <citation type="submission" date="2016-06" db="EMBL/GenBank/DDBJ databases">
        <authorList>
            <person name="Varghese N."/>
            <person name="Submissions Spin"/>
        </authorList>
    </citation>
    <scope>NUCLEOTIDE SEQUENCE [LARGE SCALE GENOMIC DNA]</scope>
    <source>
        <strain evidence="9">DSM 43816</strain>
    </source>
</reference>
<dbReference type="Pfam" id="PF00698">
    <property type="entry name" value="Acyl_transf_1"/>
    <property type="match status" value="1"/>
</dbReference>
<dbReference type="Gene3D" id="3.30.70.3290">
    <property type="match status" value="2"/>
</dbReference>
<dbReference type="Pfam" id="PF00550">
    <property type="entry name" value="PP-binding"/>
    <property type="match status" value="2"/>
</dbReference>
<feature type="region of interest" description="Disordered" evidence="5">
    <location>
        <begin position="2285"/>
        <end position="2309"/>
    </location>
</feature>
<dbReference type="InterPro" id="IPR013968">
    <property type="entry name" value="PKS_KR"/>
</dbReference>
<dbReference type="Pfam" id="PF16197">
    <property type="entry name" value="KAsynt_C_assoc"/>
    <property type="match status" value="1"/>
</dbReference>
<dbReference type="SMART" id="SM00827">
    <property type="entry name" value="PKS_AT"/>
    <property type="match status" value="1"/>
</dbReference>
<name>A0A1C4ZWV3_MICEC</name>
<feature type="domain" description="Ketosynthase family 3 (KS3)" evidence="7">
    <location>
        <begin position="801"/>
        <end position="1228"/>
    </location>
</feature>
<dbReference type="GO" id="GO:0031177">
    <property type="term" value="F:phosphopantetheine binding"/>
    <property type="evidence" value="ECO:0007669"/>
    <property type="project" value="InterPro"/>
</dbReference>
<dbReference type="FunFam" id="3.40.366.10:FF:000002">
    <property type="entry name" value="Probable polyketide synthase 2"/>
    <property type="match status" value="1"/>
</dbReference>
<evidence type="ECO:0000256" key="1">
    <source>
        <dbReference type="ARBA" id="ARBA00022450"/>
    </source>
</evidence>
<dbReference type="PANTHER" id="PTHR43775">
    <property type="entry name" value="FATTY ACID SYNTHASE"/>
    <property type="match status" value="1"/>
</dbReference>
<keyword evidence="9" id="KW-1185">Reference proteome</keyword>
<feature type="domain" description="Ketosynthase family 3 (KS3)" evidence="7">
    <location>
        <begin position="17"/>
        <end position="441"/>
    </location>
</feature>
<dbReference type="Gene3D" id="3.40.50.720">
    <property type="entry name" value="NAD(P)-binding Rossmann-like Domain"/>
    <property type="match status" value="1"/>
</dbReference>
<keyword evidence="4" id="KW-0012">Acyltransferase</keyword>
<evidence type="ECO:0000259" key="7">
    <source>
        <dbReference type="PROSITE" id="PS52004"/>
    </source>
</evidence>
<dbReference type="InterPro" id="IPR057326">
    <property type="entry name" value="KR_dom"/>
</dbReference>
<dbReference type="FunCoup" id="A0A1C4ZWV3">
    <property type="interactions" value="16"/>
</dbReference>
<dbReference type="PROSITE" id="PS00606">
    <property type="entry name" value="KS3_1"/>
    <property type="match status" value="2"/>
</dbReference>
<dbReference type="InterPro" id="IPR050091">
    <property type="entry name" value="PKS_NRPS_Biosynth_Enz"/>
</dbReference>
<protein>
    <submittedName>
        <fullName evidence="8">Acyl transferase domain-containing protein</fullName>
    </submittedName>
</protein>
<dbReference type="OrthoDB" id="9778690at2"/>